<proteinExistence type="predicted"/>
<feature type="transmembrane region" description="Helical" evidence="1">
    <location>
        <begin position="20"/>
        <end position="41"/>
    </location>
</feature>
<reference evidence="2 3" key="1">
    <citation type="submission" date="2018-06" db="EMBL/GenBank/DDBJ databases">
        <authorList>
            <consortium name="Pathogen Informatics"/>
            <person name="Doyle S."/>
        </authorList>
    </citation>
    <scope>NUCLEOTIDE SEQUENCE [LARGE SCALE GENOMIC DNA]</scope>
    <source>
        <strain evidence="2 3">NCTC13336</strain>
    </source>
</reference>
<evidence type="ECO:0000313" key="3">
    <source>
        <dbReference type="Proteomes" id="UP000254293"/>
    </source>
</evidence>
<keyword evidence="1" id="KW-0472">Membrane</keyword>
<gene>
    <name evidence="2" type="ORF">NCTC13336_00458</name>
</gene>
<feature type="transmembrane region" description="Helical" evidence="1">
    <location>
        <begin position="148"/>
        <end position="169"/>
    </location>
</feature>
<keyword evidence="1" id="KW-0812">Transmembrane</keyword>
<keyword evidence="1" id="KW-1133">Transmembrane helix</keyword>
<sequence>MFTRKVTYDQLKSWQLLSFSLSAILFIIFIIFFIFQLNLIYTYLKKSNDEIVVSNVQVLAVKSVNYPAIQLAIYKNNKKIFYSDCLWEFNLCDFENFYKKTNIKKIVAVRQTNSNIIIKEIYFWDGRDGYNLNSQDVSNKLYNDFRQALKSILIFLLSSIFFFMLGIFFKPRS</sequence>
<accession>A0A377QZU5</accession>
<dbReference type="Proteomes" id="UP000254293">
    <property type="component" value="Unassembled WGS sequence"/>
</dbReference>
<dbReference type="AlphaFoldDB" id="A0A377QZU5"/>
<dbReference type="EMBL" id="UGJJ01000001">
    <property type="protein sequence ID" value="STR00260.1"/>
    <property type="molecule type" value="Genomic_DNA"/>
</dbReference>
<protein>
    <submittedName>
        <fullName evidence="2">Uncharacterized protein</fullName>
    </submittedName>
</protein>
<keyword evidence="3" id="KW-1185">Reference proteome</keyword>
<organism evidence="2 3">
    <name type="scientific">Kingella potus</name>
    <dbReference type="NCBI Taxonomy" id="265175"/>
    <lineage>
        <taxon>Bacteria</taxon>
        <taxon>Pseudomonadati</taxon>
        <taxon>Pseudomonadota</taxon>
        <taxon>Betaproteobacteria</taxon>
        <taxon>Neisseriales</taxon>
        <taxon>Neisseriaceae</taxon>
        <taxon>Kingella</taxon>
    </lineage>
</organism>
<evidence type="ECO:0000256" key="1">
    <source>
        <dbReference type="SAM" id="Phobius"/>
    </source>
</evidence>
<dbReference type="RefSeq" id="WP_115307556.1">
    <property type="nucleotide sequence ID" value="NZ_UGJJ01000001.1"/>
</dbReference>
<evidence type="ECO:0000313" key="2">
    <source>
        <dbReference type="EMBL" id="STR00260.1"/>
    </source>
</evidence>
<name>A0A377QZU5_9NEIS</name>